<feature type="region of interest" description="Disordered" evidence="1">
    <location>
        <begin position="1"/>
        <end position="27"/>
    </location>
</feature>
<dbReference type="Ensembl" id="ENSACCT00020024782.1">
    <property type="protein sequence ID" value="ENSACCP00020023730.1"/>
    <property type="gene ID" value="ENSACCG00020016296.1"/>
</dbReference>
<accession>A0A663FGH4</accession>
<organism evidence="2 3">
    <name type="scientific">Aquila chrysaetos chrysaetos</name>
    <dbReference type="NCBI Taxonomy" id="223781"/>
    <lineage>
        <taxon>Eukaryota</taxon>
        <taxon>Metazoa</taxon>
        <taxon>Chordata</taxon>
        <taxon>Craniata</taxon>
        <taxon>Vertebrata</taxon>
        <taxon>Euteleostomi</taxon>
        <taxon>Archelosauria</taxon>
        <taxon>Archosauria</taxon>
        <taxon>Dinosauria</taxon>
        <taxon>Saurischia</taxon>
        <taxon>Theropoda</taxon>
        <taxon>Coelurosauria</taxon>
        <taxon>Aves</taxon>
        <taxon>Neognathae</taxon>
        <taxon>Neoaves</taxon>
        <taxon>Telluraves</taxon>
        <taxon>Accipitrimorphae</taxon>
        <taxon>Accipitriformes</taxon>
        <taxon>Accipitridae</taxon>
        <taxon>Accipitrinae</taxon>
        <taxon>Aquila</taxon>
    </lineage>
</organism>
<keyword evidence="3" id="KW-1185">Reference proteome</keyword>
<proteinExistence type="predicted"/>
<evidence type="ECO:0000256" key="1">
    <source>
        <dbReference type="SAM" id="MobiDB-lite"/>
    </source>
</evidence>
<dbReference type="InParanoid" id="A0A663FGH4"/>
<reference evidence="2" key="1">
    <citation type="submission" date="2025-08" db="UniProtKB">
        <authorList>
            <consortium name="Ensembl"/>
        </authorList>
    </citation>
    <scope>IDENTIFICATION</scope>
</reference>
<sequence>FITARRSVPTEYQQITSCDQEDQRPSPAGRGMFCGLGELGITLSRLFWGVKHHLTLIKVSNVVWIFPPQIY</sequence>
<name>A0A663FGH4_AQUCH</name>
<dbReference type="AlphaFoldDB" id="A0A663FGH4"/>
<evidence type="ECO:0000313" key="3">
    <source>
        <dbReference type="Proteomes" id="UP000472275"/>
    </source>
</evidence>
<protein>
    <submittedName>
        <fullName evidence="2">Uncharacterized protein</fullName>
    </submittedName>
</protein>
<reference evidence="2" key="2">
    <citation type="submission" date="2025-09" db="UniProtKB">
        <authorList>
            <consortium name="Ensembl"/>
        </authorList>
    </citation>
    <scope>IDENTIFICATION</scope>
</reference>
<evidence type="ECO:0000313" key="2">
    <source>
        <dbReference type="Ensembl" id="ENSACCP00020023730.1"/>
    </source>
</evidence>
<dbReference type="Proteomes" id="UP000472275">
    <property type="component" value="Chromosome 12"/>
</dbReference>